<evidence type="ECO:0000313" key="1">
    <source>
        <dbReference type="Proteomes" id="UP000095286"/>
    </source>
</evidence>
<reference evidence="2" key="1">
    <citation type="submission" date="2016-11" db="UniProtKB">
        <authorList>
            <consortium name="WormBaseParasite"/>
        </authorList>
    </citation>
    <scope>IDENTIFICATION</scope>
    <source>
        <strain evidence="2">KR3021</strain>
    </source>
</reference>
<accession>A0AC35TQ33</accession>
<name>A0AC35TQ33_9BILA</name>
<evidence type="ECO:0000313" key="2">
    <source>
        <dbReference type="WBParaSite" id="RSKR_0000282700.1"/>
    </source>
</evidence>
<organism evidence="1 2">
    <name type="scientific">Rhabditophanes sp. KR3021</name>
    <dbReference type="NCBI Taxonomy" id="114890"/>
    <lineage>
        <taxon>Eukaryota</taxon>
        <taxon>Metazoa</taxon>
        <taxon>Ecdysozoa</taxon>
        <taxon>Nematoda</taxon>
        <taxon>Chromadorea</taxon>
        <taxon>Rhabditida</taxon>
        <taxon>Tylenchina</taxon>
        <taxon>Panagrolaimomorpha</taxon>
        <taxon>Strongyloidoidea</taxon>
        <taxon>Alloionematidae</taxon>
        <taxon>Rhabditophanes</taxon>
    </lineage>
</organism>
<protein>
    <submittedName>
        <fullName evidence="2">MPN domain-containing protein</fullName>
    </submittedName>
</protein>
<dbReference type="Proteomes" id="UP000095286">
    <property type="component" value="Unplaced"/>
</dbReference>
<sequence>MIGELSSQAYCKAFLHAIKYQHLPVKGFFLSEVQKDGKPLIVDAIPISHDVAVFSTIFESALVILEKYCTTNGLAIAGMYFANQCLSNTKLDMCVLKIVEKLHIKYPDAYVIQLENKLFSTDDVTTCPKAYTLDTVSKMWKEKNQEFEDGDETAALIAAAVDGKLYRQISDLENLLDEPSHNDLFNNNLNKSLSSLL</sequence>
<dbReference type="WBParaSite" id="RSKR_0000282700.1">
    <property type="protein sequence ID" value="RSKR_0000282700.1"/>
    <property type="gene ID" value="RSKR_0000282700"/>
</dbReference>
<proteinExistence type="predicted"/>